<proteinExistence type="predicted"/>
<keyword evidence="1" id="KW-1133">Transmembrane helix</keyword>
<evidence type="ECO:0000313" key="2">
    <source>
        <dbReference type="EMBL" id="KAG7338227.1"/>
    </source>
</evidence>
<dbReference type="Proteomes" id="UP000693970">
    <property type="component" value="Unassembled WGS sequence"/>
</dbReference>
<accession>A0A9K3K787</accession>
<evidence type="ECO:0000313" key="3">
    <source>
        <dbReference type="Proteomes" id="UP000693970"/>
    </source>
</evidence>
<keyword evidence="1" id="KW-0812">Transmembrane</keyword>
<reference evidence="2" key="2">
    <citation type="submission" date="2021-04" db="EMBL/GenBank/DDBJ databases">
        <authorList>
            <person name="Podell S."/>
        </authorList>
    </citation>
    <scope>NUCLEOTIDE SEQUENCE</scope>
    <source>
        <strain evidence="2">Hildebrandi</strain>
    </source>
</reference>
<organism evidence="2 3">
    <name type="scientific">Nitzschia inconspicua</name>
    <dbReference type="NCBI Taxonomy" id="303405"/>
    <lineage>
        <taxon>Eukaryota</taxon>
        <taxon>Sar</taxon>
        <taxon>Stramenopiles</taxon>
        <taxon>Ochrophyta</taxon>
        <taxon>Bacillariophyta</taxon>
        <taxon>Bacillariophyceae</taxon>
        <taxon>Bacillariophycidae</taxon>
        <taxon>Bacillariales</taxon>
        <taxon>Bacillariaceae</taxon>
        <taxon>Nitzschia</taxon>
    </lineage>
</organism>
<evidence type="ECO:0000256" key="1">
    <source>
        <dbReference type="SAM" id="Phobius"/>
    </source>
</evidence>
<name>A0A9K3K787_9STRA</name>
<dbReference type="AlphaFoldDB" id="A0A9K3K787"/>
<protein>
    <submittedName>
        <fullName evidence="2">Uncharacterized protein</fullName>
    </submittedName>
</protein>
<keyword evidence="1" id="KW-0472">Membrane</keyword>
<gene>
    <name evidence="2" type="ORF">IV203_002632</name>
</gene>
<sequence length="96" mass="11137">MIPTFLGRRLLVVVTCCSVFLPFFLILTTVRLLFLECLVDHFLDIFAIGSSRRCRQFIMWKTWGTSSLVDLFFVTFSYPQNVQAVIFRFPSAYVGL</sequence>
<feature type="transmembrane region" description="Helical" evidence="1">
    <location>
        <begin position="12"/>
        <end position="34"/>
    </location>
</feature>
<keyword evidence="3" id="KW-1185">Reference proteome</keyword>
<dbReference type="EMBL" id="JAGRRH010000062">
    <property type="protein sequence ID" value="KAG7338227.1"/>
    <property type="molecule type" value="Genomic_DNA"/>
</dbReference>
<comment type="caution">
    <text evidence="2">The sequence shown here is derived from an EMBL/GenBank/DDBJ whole genome shotgun (WGS) entry which is preliminary data.</text>
</comment>
<reference evidence="2" key="1">
    <citation type="journal article" date="2021" name="Sci. Rep.">
        <title>Diploid genomic architecture of Nitzschia inconspicua, an elite biomass production diatom.</title>
        <authorList>
            <person name="Oliver A."/>
            <person name="Podell S."/>
            <person name="Pinowska A."/>
            <person name="Traller J.C."/>
            <person name="Smith S.R."/>
            <person name="McClure R."/>
            <person name="Beliaev A."/>
            <person name="Bohutskyi P."/>
            <person name="Hill E.A."/>
            <person name="Rabines A."/>
            <person name="Zheng H."/>
            <person name="Allen L.Z."/>
            <person name="Kuo A."/>
            <person name="Grigoriev I.V."/>
            <person name="Allen A.E."/>
            <person name="Hazlebeck D."/>
            <person name="Allen E.E."/>
        </authorList>
    </citation>
    <scope>NUCLEOTIDE SEQUENCE</scope>
    <source>
        <strain evidence="2">Hildebrandi</strain>
    </source>
</reference>